<dbReference type="SUPFAM" id="SSF56529">
    <property type="entry name" value="FAH"/>
    <property type="match status" value="1"/>
</dbReference>
<organism evidence="3 4">
    <name type="scientific">Sulfidibacter corallicola</name>
    <dbReference type="NCBI Taxonomy" id="2818388"/>
    <lineage>
        <taxon>Bacteria</taxon>
        <taxon>Pseudomonadati</taxon>
        <taxon>Acidobacteriota</taxon>
        <taxon>Holophagae</taxon>
        <taxon>Acanthopleuribacterales</taxon>
        <taxon>Acanthopleuribacteraceae</taxon>
        <taxon>Sulfidibacter</taxon>
    </lineage>
</organism>
<dbReference type="KEGG" id="scor:J3U87_14165"/>
<feature type="domain" description="Fumarylacetoacetase N-terminal" evidence="2">
    <location>
        <begin position="1"/>
        <end position="79"/>
    </location>
</feature>
<dbReference type="RefSeq" id="WP_237383698.1">
    <property type="nucleotide sequence ID" value="NZ_CP071793.1"/>
</dbReference>
<dbReference type="Gene3D" id="3.90.850.10">
    <property type="entry name" value="Fumarylacetoacetase-like, C-terminal domain"/>
    <property type="match status" value="1"/>
</dbReference>
<dbReference type="InterPro" id="IPR041072">
    <property type="entry name" value="FAA_hydro_N"/>
</dbReference>
<evidence type="ECO:0000259" key="2">
    <source>
        <dbReference type="Pfam" id="PF18288"/>
    </source>
</evidence>
<feature type="domain" description="Fumarylacetoacetase-like C-terminal" evidence="1">
    <location>
        <begin position="84"/>
        <end position="322"/>
    </location>
</feature>
<dbReference type="PANTHER" id="PTHR43211:SF1">
    <property type="entry name" value="BLL6422 PROTEIN"/>
    <property type="match status" value="1"/>
</dbReference>
<name>A0A8A4TUF1_SULCO</name>
<dbReference type="GO" id="GO:0016787">
    <property type="term" value="F:hydrolase activity"/>
    <property type="evidence" value="ECO:0007669"/>
    <property type="project" value="UniProtKB-KW"/>
</dbReference>
<dbReference type="Pfam" id="PF01557">
    <property type="entry name" value="FAA_hydrolase"/>
    <property type="match status" value="1"/>
</dbReference>
<proteinExistence type="predicted"/>
<accession>A0A8A4TUF1</accession>
<gene>
    <name evidence="3" type="ORF">J3U87_14165</name>
</gene>
<dbReference type="InterPro" id="IPR011234">
    <property type="entry name" value="Fumarylacetoacetase-like_C"/>
</dbReference>
<sequence length="330" mass="36079">MKLGTLKNPNRLDGDLVVVSRDNQTAVRAGHIAPSLREAVETWSESEPKLQELYEALNAGTAENAFPVRLEDFHSPMPRSFGWIDGSAFIQHIKLVRQARNAPLPEGLHTDPLVYQGGSDTFLAPDEDVPLIDPSHGMDFEGEVAVITDNVPMGTKEADAGQYIRLVMLCNDVSLRGLIPNELKKGFGFYVSKPSSAFAPFALTPDELGDAWKDGRVHLPLLVDYNDGFFGNADAGHMHFSFPRLIEHCAMTRRLSAGTIVGSGTVANEDTSRGSSCLAEKRMLEKINTGEFVTPFMKVGDTIKIEMKDEAGNNLFGTIQQKIADASDCK</sequence>
<reference evidence="3" key="1">
    <citation type="submission" date="2021-03" db="EMBL/GenBank/DDBJ databases">
        <title>Acanthopleuribacteraceae sp. M133.</title>
        <authorList>
            <person name="Wang G."/>
        </authorList>
    </citation>
    <scope>NUCLEOTIDE SEQUENCE</scope>
    <source>
        <strain evidence="3">M133</strain>
    </source>
</reference>
<evidence type="ECO:0000313" key="3">
    <source>
        <dbReference type="EMBL" id="QTD53596.1"/>
    </source>
</evidence>
<protein>
    <submittedName>
        <fullName evidence="3">Fumarylacetoacetate hydrolase family protein</fullName>
    </submittedName>
</protein>
<keyword evidence="3" id="KW-0378">Hydrolase</keyword>
<keyword evidence="4" id="KW-1185">Reference proteome</keyword>
<evidence type="ECO:0000259" key="1">
    <source>
        <dbReference type="Pfam" id="PF01557"/>
    </source>
</evidence>
<dbReference type="EMBL" id="CP071793">
    <property type="protein sequence ID" value="QTD53596.1"/>
    <property type="molecule type" value="Genomic_DNA"/>
</dbReference>
<evidence type="ECO:0000313" key="4">
    <source>
        <dbReference type="Proteomes" id="UP000663929"/>
    </source>
</evidence>
<dbReference type="Proteomes" id="UP000663929">
    <property type="component" value="Chromosome"/>
</dbReference>
<dbReference type="PANTHER" id="PTHR43211">
    <property type="entry name" value="FUMARYLACETOACETATE HYDROLASE"/>
    <property type="match status" value="1"/>
</dbReference>
<dbReference type="AlphaFoldDB" id="A0A8A4TUF1"/>
<dbReference type="InterPro" id="IPR036663">
    <property type="entry name" value="Fumarylacetoacetase_C_sf"/>
</dbReference>
<dbReference type="Pfam" id="PF18288">
    <property type="entry name" value="FAA_hydro_N_2"/>
    <property type="match status" value="1"/>
</dbReference>